<dbReference type="GO" id="GO:0004635">
    <property type="term" value="F:phosphoribosyl-AMP cyclohydrolase activity"/>
    <property type="evidence" value="ECO:0007669"/>
    <property type="project" value="UniProtKB-UniRule"/>
</dbReference>
<dbReference type="GO" id="GO:0005737">
    <property type="term" value="C:cytoplasm"/>
    <property type="evidence" value="ECO:0007669"/>
    <property type="project" value="UniProtKB-SubCell"/>
</dbReference>
<evidence type="ECO:0000259" key="16">
    <source>
        <dbReference type="Pfam" id="PF01502"/>
    </source>
</evidence>
<evidence type="ECO:0000256" key="13">
    <source>
        <dbReference type="ARBA" id="ARBA00023102"/>
    </source>
</evidence>
<keyword evidence="10 15" id="KW-0547">Nucleotide-binding</keyword>
<dbReference type="GO" id="GO:0004636">
    <property type="term" value="F:phosphoribosyl-ATP diphosphatase activity"/>
    <property type="evidence" value="ECO:0007669"/>
    <property type="project" value="UniProtKB-UniRule"/>
</dbReference>
<dbReference type="EMBL" id="VWSJ01000001">
    <property type="protein sequence ID" value="MSN95685.1"/>
    <property type="molecule type" value="Genomic_DNA"/>
</dbReference>
<comment type="caution">
    <text evidence="17">The sequence shown here is derived from an EMBL/GenBank/DDBJ whole genome shotgun (WGS) entry which is preliminary data.</text>
</comment>
<dbReference type="NCBIfam" id="NF001611">
    <property type="entry name" value="PRK00400.1-3"/>
    <property type="match status" value="1"/>
</dbReference>
<keyword evidence="18" id="KW-1185">Reference proteome</keyword>
<evidence type="ECO:0000256" key="15">
    <source>
        <dbReference type="HAMAP-Rule" id="MF_01019"/>
    </source>
</evidence>
<dbReference type="PANTHER" id="PTHR42945:SF1">
    <property type="entry name" value="HISTIDINE BIOSYNTHESIS BIFUNCTIONAL PROTEIN HIS7"/>
    <property type="match status" value="1"/>
</dbReference>
<protein>
    <recommendedName>
        <fullName evidence="15">Histidine biosynthesis bifunctional protein HisIE</fullName>
    </recommendedName>
    <domain>
        <recommendedName>
            <fullName evidence="15">Phosphoribosyl-AMP cyclohydrolase</fullName>
            <shortName evidence="15">PRA-CH</shortName>
            <ecNumber evidence="15">3.5.4.19</ecNumber>
        </recommendedName>
    </domain>
    <domain>
        <recommendedName>
            <fullName evidence="15">Phosphoribosyl-ATP pyrophosphatase</fullName>
            <shortName evidence="15">PRA-PH</shortName>
            <ecNumber evidence="15">3.6.1.31</ecNumber>
        </recommendedName>
    </domain>
</protein>
<accession>A0A6L5WI45</accession>
<evidence type="ECO:0000256" key="4">
    <source>
        <dbReference type="ARBA" id="ARBA00005169"/>
    </source>
</evidence>
<dbReference type="Gene3D" id="3.10.20.810">
    <property type="entry name" value="Phosphoribosyl-AMP cyclohydrolase"/>
    <property type="match status" value="1"/>
</dbReference>
<gene>
    <name evidence="15" type="primary">hisI</name>
    <name evidence="15" type="synonym">hisIE</name>
    <name evidence="17" type="ORF">F1B92_00465</name>
</gene>
<reference evidence="17 18" key="1">
    <citation type="submission" date="2019-09" db="EMBL/GenBank/DDBJ databases">
        <authorList>
            <person name="Silva M."/>
            <person name="Pereira G."/>
            <person name="Lopes-Da-Costa L."/>
            <person name="Silva E."/>
        </authorList>
    </citation>
    <scope>NUCLEOTIDE SEQUENCE [LARGE SCALE GENOMIC DNA]</scope>
    <source>
        <strain evidence="17 18">FMV-PI01</strain>
    </source>
</reference>
<comment type="pathway">
    <text evidence="4 15">Amino-acid biosynthesis; L-histidine biosynthesis; L-histidine from 5-phospho-alpha-D-ribose 1-diphosphate: step 3/9.</text>
</comment>
<evidence type="ECO:0000313" key="17">
    <source>
        <dbReference type="EMBL" id="MSN95685.1"/>
    </source>
</evidence>
<reference evidence="17 18" key="2">
    <citation type="submission" date="2020-03" db="EMBL/GenBank/DDBJ databases">
        <title>Campylobacter portucalensis sp. nov., a new species of Campylobacter isolated from the reproductive tract of bulls.</title>
        <authorList>
            <person name="Silva M.F."/>
            <person name="Pereira G."/>
            <person name="Carneiro C."/>
            <person name="Hemphill A."/>
            <person name="Mateus L."/>
            <person name="Lopes-Da-Costa L."/>
            <person name="Silva E."/>
        </authorList>
    </citation>
    <scope>NUCLEOTIDE SEQUENCE [LARGE SCALE GENOMIC DNA]</scope>
    <source>
        <strain evidence="17 18">FMV-PI01</strain>
    </source>
</reference>
<evidence type="ECO:0000256" key="7">
    <source>
        <dbReference type="ARBA" id="ARBA00008299"/>
    </source>
</evidence>
<dbReference type="HAMAP" id="MF_01020">
    <property type="entry name" value="HisE"/>
    <property type="match status" value="1"/>
</dbReference>
<proteinExistence type="inferred from homology"/>
<sequence>MKVDWQKCGGLLPVVVQDYQTNEVLMLAFMNEEALNLSLFTKFAHYFSRTKNRIWKKGQESGNFQKIEKIYLDCDNDTLLLKVKQKGVACHTGAKSCFFKEINLDGKFKKPTQNKTLKIYDTIDEIYHIIQYKKLNASPQNSYVANLISRGENAMLKKICEEAAEFVLACKDLTKFNKYAKFNIEKFGEHIDGNPKFDVVYEASDLIFHLLVALATHNIHPSQIINELARRNGLSGIDEKKSRKK</sequence>
<dbReference type="NCBIfam" id="NF000768">
    <property type="entry name" value="PRK00051.1"/>
    <property type="match status" value="1"/>
</dbReference>
<comment type="catalytic activity">
    <reaction evidence="2 15">
        <text>1-(5-phospho-beta-D-ribosyl)-ATP + H2O = 1-(5-phospho-beta-D-ribosyl)-5'-AMP + diphosphate + H(+)</text>
        <dbReference type="Rhea" id="RHEA:22828"/>
        <dbReference type="ChEBI" id="CHEBI:15377"/>
        <dbReference type="ChEBI" id="CHEBI:15378"/>
        <dbReference type="ChEBI" id="CHEBI:33019"/>
        <dbReference type="ChEBI" id="CHEBI:59457"/>
        <dbReference type="ChEBI" id="CHEBI:73183"/>
        <dbReference type="EC" id="3.6.1.31"/>
    </reaction>
</comment>
<evidence type="ECO:0000313" key="18">
    <source>
        <dbReference type="Proteomes" id="UP000476338"/>
    </source>
</evidence>
<dbReference type="InterPro" id="IPR002496">
    <property type="entry name" value="PRib_AMP_CycHydrolase_dom"/>
</dbReference>
<dbReference type="PANTHER" id="PTHR42945">
    <property type="entry name" value="HISTIDINE BIOSYNTHESIS BIFUNCTIONAL PROTEIN"/>
    <property type="match status" value="1"/>
</dbReference>
<feature type="region of interest" description="Phosphoribosyl-ATP pyrophosphohydrolase" evidence="15">
    <location>
        <begin position="123"/>
        <end position="245"/>
    </location>
</feature>
<dbReference type="HAMAP" id="MF_01019">
    <property type="entry name" value="HisIE"/>
    <property type="match status" value="1"/>
</dbReference>
<dbReference type="Pfam" id="PF01502">
    <property type="entry name" value="PRA-CH"/>
    <property type="match status" value="1"/>
</dbReference>
<keyword evidence="14 15" id="KW-0511">Multifunctional enzyme</keyword>
<keyword evidence="9 15" id="KW-0028">Amino-acid biosynthesis</keyword>
<dbReference type="SUPFAM" id="SSF141734">
    <property type="entry name" value="HisI-like"/>
    <property type="match status" value="1"/>
</dbReference>
<evidence type="ECO:0000256" key="10">
    <source>
        <dbReference type="ARBA" id="ARBA00022741"/>
    </source>
</evidence>
<feature type="domain" description="Phosphoribosyl-AMP cyclohydrolase" evidence="16">
    <location>
        <begin position="26"/>
        <end position="99"/>
    </location>
</feature>
<dbReference type="AlphaFoldDB" id="A0A6L5WI45"/>
<dbReference type="InterPro" id="IPR023019">
    <property type="entry name" value="His_synth_HisIE"/>
</dbReference>
<dbReference type="GO" id="GO:0000105">
    <property type="term" value="P:L-histidine biosynthetic process"/>
    <property type="evidence" value="ECO:0007669"/>
    <property type="project" value="UniProtKB-UniRule"/>
</dbReference>
<dbReference type="Proteomes" id="UP000476338">
    <property type="component" value="Unassembled WGS sequence"/>
</dbReference>
<dbReference type="CDD" id="cd11534">
    <property type="entry name" value="NTP-PPase_HisIE_like"/>
    <property type="match status" value="1"/>
</dbReference>
<evidence type="ECO:0000256" key="11">
    <source>
        <dbReference type="ARBA" id="ARBA00022801"/>
    </source>
</evidence>
<comment type="similarity">
    <text evidence="6 15">In the C-terminal section; belongs to the PRA-PH family.</text>
</comment>
<keyword evidence="12 15" id="KW-0067">ATP-binding</keyword>
<keyword evidence="8 15" id="KW-0963">Cytoplasm</keyword>
<keyword evidence="11 15" id="KW-0378">Hydrolase</keyword>
<evidence type="ECO:0000256" key="14">
    <source>
        <dbReference type="ARBA" id="ARBA00023268"/>
    </source>
</evidence>
<dbReference type="InterPro" id="IPR038019">
    <property type="entry name" value="PRib_AMP_CycHydrolase_sf"/>
</dbReference>
<dbReference type="Gene3D" id="1.10.287.1080">
    <property type="entry name" value="MazG-like"/>
    <property type="match status" value="1"/>
</dbReference>
<dbReference type="RefSeq" id="WP_154569956.1">
    <property type="nucleotide sequence ID" value="NZ_VWSJ01000001.1"/>
</dbReference>
<comment type="catalytic activity">
    <reaction evidence="1 15">
        <text>1-(5-phospho-beta-D-ribosyl)-5'-AMP + H2O = 1-(5-phospho-beta-D-ribosyl)-5-[(5-phospho-beta-D-ribosylamino)methylideneamino]imidazole-4-carboxamide</text>
        <dbReference type="Rhea" id="RHEA:20049"/>
        <dbReference type="ChEBI" id="CHEBI:15377"/>
        <dbReference type="ChEBI" id="CHEBI:58435"/>
        <dbReference type="ChEBI" id="CHEBI:59457"/>
        <dbReference type="EC" id="3.5.4.19"/>
    </reaction>
</comment>
<dbReference type="GO" id="GO:0005524">
    <property type="term" value="F:ATP binding"/>
    <property type="evidence" value="ECO:0007669"/>
    <property type="project" value="UniProtKB-KW"/>
</dbReference>
<dbReference type="EC" id="3.5.4.19" evidence="15"/>
<comment type="subcellular location">
    <subcellularLocation>
        <location evidence="3 15">Cytoplasm</location>
    </subcellularLocation>
</comment>
<keyword evidence="13 15" id="KW-0368">Histidine biosynthesis</keyword>
<evidence type="ECO:0000256" key="2">
    <source>
        <dbReference type="ARBA" id="ARBA00001460"/>
    </source>
</evidence>
<dbReference type="SUPFAM" id="SSF101386">
    <property type="entry name" value="all-alpha NTP pyrophosphatases"/>
    <property type="match status" value="1"/>
</dbReference>
<dbReference type="EC" id="3.6.1.31" evidence="15"/>
<evidence type="ECO:0000256" key="12">
    <source>
        <dbReference type="ARBA" id="ARBA00022840"/>
    </source>
</evidence>
<comment type="similarity">
    <text evidence="7 15">In the N-terminal section; belongs to the PRA-CH family.</text>
</comment>
<dbReference type="NCBIfam" id="NF002747">
    <property type="entry name" value="PRK02759.1"/>
    <property type="match status" value="1"/>
</dbReference>
<evidence type="ECO:0000256" key="9">
    <source>
        <dbReference type="ARBA" id="ARBA00022605"/>
    </source>
</evidence>
<dbReference type="InterPro" id="IPR021130">
    <property type="entry name" value="PRib-ATP_PPHydrolase-like"/>
</dbReference>
<dbReference type="FunFam" id="3.10.20.810:FF:000001">
    <property type="entry name" value="Histidine biosynthesis bifunctional protein HisIE"/>
    <property type="match status" value="1"/>
</dbReference>
<dbReference type="InterPro" id="IPR008179">
    <property type="entry name" value="HisE"/>
</dbReference>
<dbReference type="HAMAP" id="MF_01021">
    <property type="entry name" value="HisI"/>
    <property type="match status" value="1"/>
</dbReference>
<evidence type="ECO:0000256" key="3">
    <source>
        <dbReference type="ARBA" id="ARBA00004496"/>
    </source>
</evidence>
<evidence type="ECO:0000256" key="5">
    <source>
        <dbReference type="ARBA" id="ARBA00005204"/>
    </source>
</evidence>
<dbReference type="Pfam" id="PF01503">
    <property type="entry name" value="PRA-PH"/>
    <property type="match status" value="1"/>
</dbReference>
<dbReference type="InterPro" id="IPR026660">
    <property type="entry name" value="PRA-CH"/>
</dbReference>
<evidence type="ECO:0000256" key="1">
    <source>
        <dbReference type="ARBA" id="ARBA00000024"/>
    </source>
</evidence>
<evidence type="ECO:0000256" key="6">
    <source>
        <dbReference type="ARBA" id="ARBA00007731"/>
    </source>
</evidence>
<comment type="pathway">
    <text evidence="5 15">Amino-acid biosynthesis; L-histidine biosynthesis; L-histidine from 5-phospho-alpha-D-ribose 1-diphosphate: step 2/9.</text>
</comment>
<dbReference type="UniPathway" id="UPA00031">
    <property type="reaction ID" value="UER00007"/>
</dbReference>
<feature type="region of interest" description="Phosphoribosyl-AMP cyclohydrolase" evidence="15">
    <location>
        <begin position="1"/>
        <end position="122"/>
    </location>
</feature>
<name>A0A6L5WI45_9BACT</name>
<organism evidence="17 18">
    <name type="scientific">Campylobacter portucalensis</name>
    <dbReference type="NCBI Taxonomy" id="2608384"/>
    <lineage>
        <taxon>Bacteria</taxon>
        <taxon>Pseudomonadati</taxon>
        <taxon>Campylobacterota</taxon>
        <taxon>Epsilonproteobacteria</taxon>
        <taxon>Campylobacterales</taxon>
        <taxon>Campylobacteraceae</taxon>
        <taxon>Campylobacter</taxon>
    </lineage>
</organism>
<evidence type="ECO:0000256" key="8">
    <source>
        <dbReference type="ARBA" id="ARBA00022490"/>
    </source>
</evidence>